<comment type="similarity">
    <text evidence="2 6">Belongs to the peptidase C69 family.</text>
</comment>
<evidence type="ECO:0000256" key="3">
    <source>
        <dbReference type="ARBA" id="ARBA00022670"/>
    </source>
</evidence>
<organism evidence="7 8">
    <name type="scientific">Pediococcus acidilactici</name>
    <dbReference type="NCBI Taxonomy" id="1254"/>
    <lineage>
        <taxon>Bacteria</taxon>
        <taxon>Bacillati</taxon>
        <taxon>Bacillota</taxon>
        <taxon>Bacilli</taxon>
        <taxon>Lactobacillales</taxon>
        <taxon>Lactobacillaceae</taxon>
        <taxon>Pediococcus</taxon>
        <taxon>Pediococcus acidilactici group</taxon>
    </lineage>
</organism>
<comment type="caution">
    <text evidence="7">The sequence shown here is derived from an EMBL/GenBank/DDBJ whole genome shotgun (WGS) entry which is preliminary data.</text>
</comment>
<dbReference type="EMBL" id="JAWJAV010000003">
    <property type="protein sequence ID" value="MDV2621065.1"/>
    <property type="molecule type" value="Genomic_DNA"/>
</dbReference>
<dbReference type="InterPro" id="IPR005322">
    <property type="entry name" value="Peptidase_C69"/>
</dbReference>
<gene>
    <name evidence="7" type="ORF">R0G89_04890</name>
</gene>
<reference evidence="7" key="2">
    <citation type="submission" date="2023-10" db="EMBL/GenBank/DDBJ databases">
        <authorList>
            <person name="Khurajog B."/>
        </authorList>
    </citation>
    <scope>NUCLEOTIDE SEQUENCE</scope>
    <source>
        <strain evidence="7">BF9</strain>
    </source>
</reference>
<accession>A0AAW8YEY7</accession>
<proteinExistence type="inferred from homology"/>
<keyword evidence="3 6" id="KW-0645">Protease</keyword>
<dbReference type="Proteomes" id="UP001280897">
    <property type="component" value="Unassembled WGS sequence"/>
</dbReference>
<dbReference type="AlphaFoldDB" id="A0AAW8YEY7"/>
<dbReference type="Gene3D" id="3.60.60.10">
    <property type="entry name" value="Penicillin V Acylase, Chain A"/>
    <property type="match status" value="1"/>
</dbReference>
<dbReference type="PANTHER" id="PTHR12994">
    <property type="entry name" value="SECERNIN"/>
    <property type="match status" value="1"/>
</dbReference>
<keyword evidence="5 6" id="KW-0224">Dipeptidase</keyword>
<dbReference type="RefSeq" id="WP_056985064.1">
    <property type="nucleotide sequence ID" value="NZ_CP066046.1"/>
</dbReference>
<evidence type="ECO:0000256" key="1">
    <source>
        <dbReference type="ARBA" id="ARBA00001670"/>
    </source>
</evidence>
<comment type="catalytic activity">
    <reaction evidence="1">
        <text>an L-aminoacyl-L-amino acid + H2O = 2 an L-alpha-amino acid</text>
        <dbReference type="Rhea" id="RHEA:48940"/>
        <dbReference type="ChEBI" id="CHEBI:15377"/>
        <dbReference type="ChEBI" id="CHEBI:59869"/>
        <dbReference type="ChEBI" id="CHEBI:77460"/>
        <dbReference type="EC" id="3.4.13.19"/>
    </reaction>
</comment>
<evidence type="ECO:0000256" key="2">
    <source>
        <dbReference type="ARBA" id="ARBA00007225"/>
    </source>
</evidence>
<sequence length="459" mass="51518">MLKTCTTILVGKNASLTGSTIIARNEDGADDSNAQRFVVVNPEDQPQPYHSVHSDLTIPLPDNPLRYTATPDADPTYGIWGAGGINSKNTAMTATETITTNARVLSVDPLVEKGLGEEDFLTLVLPYIESAKAGVLRLGKLLEEYGTYESNGIAFADREEIWYMETIGGHHWVAIRIPDDAYAIAPNRWNITDFDFNSANCLASADLPEFIAKNQLNPDHEGLNLRHIFGSATIKDRYYNNPRAWYVHQFLDDNFVGEPTDQDLPFINRATKKISVEDLKFLLSSHYQETPYDPYGETVPEKRFRPIGINRNLETHILELRNQVPDEIAGIHWLAFGPNTFNAMVPFYSNVADTPACYRDTPTVVNTNYMYWISRVLALIGDGNFALYQDLQENFAQTVLQNVLRMQKETDHQATLTEKILTSANQAMADFTLAQATKLLNDAINIGSRNMRLRFSLGD</sequence>
<evidence type="ECO:0000313" key="8">
    <source>
        <dbReference type="Proteomes" id="UP001280897"/>
    </source>
</evidence>
<dbReference type="InterPro" id="IPR047804">
    <property type="entry name" value="C69_dipept_A-like"/>
</dbReference>
<dbReference type="GO" id="GO:0070004">
    <property type="term" value="F:cysteine-type exopeptidase activity"/>
    <property type="evidence" value="ECO:0007669"/>
    <property type="project" value="InterPro"/>
</dbReference>
<dbReference type="GO" id="GO:0016805">
    <property type="term" value="F:dipeptidase activity"/>
    <property type="evidence" value="ECO:0007669"/>
    <property type="project" value="UniProtKB-KW"/>
</dbReference>
<evidence type="ECO:0000256" key="5">
    <source>
        <dbReference type="ARBA" id="ARBA00022997"/>
    </source>
</evidence>
<evidence type="ECO:0000256" key="6">
    <source>
        <dbReference type="RuleBase" id="RU364089"/>
    </source>
</evidence>
<reference evidence="7" key="1">
    <citation type="journal article" date="2023" name="PeerJ">
        <title>Selection and evaluation of lactic acid bacteria from chicken feces in Thailand as potential probiotics.</title>
        <authorList>
            <person name="Khurajog B."/>
            <person name="Disastra Y."/>
            <person name="Lawwyne L.D."/>
            <person name="Sirichokchatchawan W."/>
            <person name="Niyomtham W."/>
            <person name="Yindee J."/>
            <person name="Hampson D.J."/>
            <person name="Prapasarakul N."/>
        </authorList>
    </citation>
    <scope>NUCLEOTIDE SEQUENCE</scope>
    <source>
        <strain evidence="7">BF9</strain>
    </source>
</reference>
<dbReference type="PANTHER" id="PTHR12994:SF17">
    <property type="entry name" value="LD30995P"/>
    <property type="match status" value="1"/>
</dbReference>
<keyword evidence="4 6" id="KW-0378">Hydrolase</keyword>
<dbReference type="NCBIfam" id="NF033678">
    <property type="entry name" value="C69_fam_dipept"/>
    <property type="match status" value="1"/>
</dbReference>
<evidence type="ECO:0000313" key="7">
    <source>
        <dbReference type="EMBL" id="MDV2621065.1"/>
    </source>
</evidence>
<name>A0AAW8YEY7_PEDAC</name>
<dbReference type="Pfam" id="PF03577">
    <property type="entry name" value="Peptidase_C69"/>
    <property type="match status" value="1"/>
</dbReference>
<dbReference type="EC" id="3.4.-.-" evidence="6"/>
<dbReference type="GO" id="GO:0006508">
    <property type="term" value="P:proteolysis"/>
    <property type="evidence" value="ECO:0007669"/>
    <property type="project" value="UniProtKB-KW"/>
</dbReference>
<protein>
    <recommendedName>
        <fullName evidence="6">Dipeptidase</fullName>
        <ecNumber evidence="6">3.4.-.-</ecNumber>
    </recommendedName>
</protein>
<evidence type="ECO:0000256" key="4">
    <source>
        <dbReference type="ARBA" id="ARBA00022801"/>
    </source>
</evidence>